<evidence type="ECO:0008006" key="3">
    <source>
        <dbReference type="Google" id="ProtNLM"/>
    </source>
</evidence>
<dbReference type="EMBL" id="BLAY01000003">
    <property type="protein sequence ID" value="GET35629.1"/>
    <property type="molecule type" value="Genomic_DNA"/>
</dbReference>
<proteinExistence type="predicted"/>
<dbReference type="AlphaFoldDB" id="A0AAV3X0X3"/>
<keyword evidence="2" id="KW-1185">Reference proteome</keyword>
<organism evidence="1 2">
    <name type="scientific">Microseira wollei NIES-4236</name>
    <dbReference type="NCBI Taxonomy" id="2530354"/>
    <lineage>
        <taxon>Bacteria</taxon>
        <taxon>Bacillati</taxon>
        <taxon>Cyanobacteriota</taxon>
        <taxon>Cyanophyceae</taxon>
        <taxon>Oscillatoriophycideae</taxon>
        <taxon>Aerosakkonematales</taxon>
        <taxon>Aerosakkonemataceae</taxon>
        <taxon>Microseira</taxon>
    </lineage>
</organism>
<evidence type="ECO:0000313" key="1">
    <source>
        <dbReference type="EMBL" id="GET35629.1"/>
    </source>
</evidence>
<comment type="caution">
    <text evidence="1">The sequence shown here is derived from an EMBL/GenBank/DDBJ whole genome shotgun (WGS) entry which is preliminary data.</text>
</comment>
<evidence type="ECO:0000313" key="2">
    <source>
        <dbReference type="Proteomes" id="UP001050975"/>
    </source>
</evidence>
<dbReference type="RefSeq" id="WP_226573630.1">
    <property type="nucleotide sequence ID" value="NZ_BLAY01000003.1"/>
</dbReference>
<dbReference type="Proteomes" id="UP001050975">
    <property type="component" value="Unassembled WGS sequence"/>
</dbReference>
<protein>
    <recommendedName>
        <fullName evidence="3">Glutamine synthetase inactivating factor IF7</fullName>
    </recommendedName>
</protein>
<reference evidence="1" key="1">
    <citation type="submission" date="2019-10" db="EMBL/GenBank/DDBJ databases">
        <title>Draft genome sequece of Microseira wollei NIES-4236.</title>
        <authorList>
            <person name="Yamaguchi H."/>
            <person name="Suzuki S."/>
            <person name="Kawachi M."/>
        </authorList>
    </citation>
    <scope>NUCLEOTIDE SEQUENCE</scope>
    <source>
        <strain evidence="1">NIES-4236</strain>
    </source>
</reference>
<name>A0AAV3X0X3_9CYAN</name>
<sequence length="46" mass="5177">MQSTNPIVNTEVSTQDKARLLMSNHQRHLKTRQQAMLSRAAAEVGQ</sequence>
<accession>A0AAV3X0X3</accession>
<gene>
    <name evidence="1" type="ORF">MiSe_03710</name>
</gene>